<dbReference type="Proteomes" id="UP000234681">
    <property type="component" value="Chromosome 5"/>
</dbReference>
<evidence type="ECO:0000313" key="1">
    <source>
        <dbReference type="EMBL" id="EDL90461.1"/>
    </source>
</evidence>
<accession>A6JYP2</accession>
<reference evidence="1 2" key="1">
    <citation type="submission" date="2005-09" db="EMBL/GenBank/DDBJ databases">
        <authorList>
            <person name="Mural R.J."/>
            <person name="Li P.W."/>
            <person name="Adams M.D."/>
            <person name="Amanatides P.G."/>
            <person name="Baden-Tillson H."/>
            <person name="Barnstead M."/>
            <person name="Chin S.H."/>
            <person name="Dew I."/>
            <person name="Evans C.A."/>
            <person name="Ferriera S."/>
            <person name="Flanigan M."/>
            <person name="Fosler C."/>
            <person name="Glodek A."/>
            <person name="Gu Z."/>
            <person name="Holt R.A."/>
            <person name="Jennings D."/>
            <person name="Kraft C.L."/>
            <person name="Lu F."/>
            <person name="Nguyen T."/>
            <person name="Nusskern D.R."/>
            <person name="Pfannkoch C.M."/>
            <person name="Sitter C."/>
            <person name="Sutton G.G."/>
            <person name="Venter J.C."/>
            <person name="Wang Z."/>
            <person name="Woodage T."/>
            <person name="Zheng X.H."/>
            <person name="Zhong F."/>
        </authorList>
    </citation>
    <scope>NUCLEOTIDE SEQUENCE [LARGE SCALE GENOMIC DNA]</scope>
    <source>
        <strain>BN</strain>
        <strain evidence="2">Sprague-Dawley</strain>
    </source>
</reference>
<gene>
    <name evidence="1" type="ORF">rCG_50318</name>
</gene>
<organism evidence="1 2">
    <name type="scientific">Rattus norvegicus</name>
    <name type="common">Rat</name>
    <dbReference type="NCBI Taxonomy" id="10116"/>
    <lineage>
        <taxon>Eukaryota</taxon>
        <taxon>Metazoa</taxon>
        <taxon>Chordata</taxon>
        <taxon>Craniata</taxon>
        <taxon>Vertebrata</taxon>
        <taxon>Euteleostomi</taxon>
        <taxon>Mammalia</taxon>
        <taxon>Eutheria</taxon>
        <taxon>Euarchontoglires</taxon>
        <taxon>Glires</taxon>
        <taxon>Rodentia</taxon>
        <taxon>Myomorpha</taxon>
        <taxon>Muroidea</taxon>
        <taxon>Muridae</taxon>
        <taxon>Murinae</taxon>
        <taxon>Rattus</taxon>
    </lineage>
</organism>
<dbReference type="EMBL" id="CH474008">
    <property type="protein sequence ID" value="EDL90461.1"/>
    <property type="molecule type" value="Genomic_DNA"/>
</dbReference>
<sequence length="20" mass="2149">MTWNYNVEGCATAADSCLLS</sequence>
<protein>
    <submittedName>
        <fullName evidence="1">RCG50318</fullName>
    </submittedName>
</protein>
<dbReference type="AlphaFoldDB" id="A6JYP2"/>
<proteinExistence type="predicted"/>
<name>A6JYP2_RAT</name>
<evidence type="ECO:0000313" key="2">
    <source>
        <dbReference type="Proteomes" id="UP000234681"/>
    </source>
</evidence>